<feature type="transmembrane region" description="Helical" evidence="7">
    <location>
        <begin position="346"/>
        <end position="367"/>
    </location>
</feature>
<dbReference type="InterPro" id="IPR001046">
    <property type="entry name" value="NRAMP_fam"/>
</dbReference>
<comment type="caution">
    <text evidence="8">The sequence shown here is derived from an EMBL/GenBank/DDBJ whole genome shotgun (WGS) entry which is preliminary data.</text>
</comment>
<dbReference type="PANTHER" id="PTHR11706:SF33">
    <property type="entry name" value="NATURAL RESISTANCE-ASSOCIATED MACROPHAGE PROTEIN 2"/>
    <property type="match status" value="1"/>
</dbReference>
<evidence type="ECO:0000313" key="9">
    <source>
        <dbReference type="Proteomes" id="UP000295714"/>
    </source>
</evidence>
<dbReference type="GO" id="GO:0005886">
    <property type="term" value="C:plasma membrane"/>
    <property type="evidence" value="ECO:0007669"/>
    <property type="project" value="TreeGrafter"/>
</dbReference>
<gene>
    <name evidence="8" type="ORF">DFQ05_0517</name>
</gene>
<evidence type="ECO:0000313" key="8">
    <source>
        <dbReference type="EMBL" id="TCK69006.1"/>
    </source>
</evidence>
<feature type="transmembrane region" description="Helical" evidence="7">
    <location>
        <begin position="12"/>
        <end position="34"/>
    </location>
</feature>
<feature type="transmembrane region" description="Helical" evidence="7">
    <location>
        <begin position="388"/>
        <end position="406"/>
    </location>
</feature>
<feature type="transmembrane region" description="Helical" evidence="7">
    <location>
        <begin position="80"/>
        <end position="101"/>
    </location>
</feature>
<feature type="transmembrane region" description="Helical" evidence="7">
    <location>
        <begin position="236"/>
        <end position="258"/>
    </location>
</feature>
<feature type="transmembrane region" description="Helical" evidence="7">
    <location>
        <begin position="194"/>
        <end position="215"/>
    </location>
</feature>
<dbReference type="Pfam" id="PF01566">
    <property type="entry name" value="Nramp"/>
    <property type="match status" value="1"/>
</dbReference>
<dbReference type="Proteomes" id="UP000295714">
    <property type="component" value="Unassembled WGS sequence"/>
</dbReference>
<dbReference type="EMBL" id="SMGI01000001">
    <property type="protein sequence ID" value="TCK69006.1"/>
    <property type="molecule type" value="Genomic_DNA"/>
</dbReference>
<accession>A0A4R1KUZ9</accession>
<keyword evidence="6 7" id="KW-0472">Membrane</keyword>
<dbReference type="GO" id="GO:0005384">
    <property type="term" value="F:manganese ion transmembrane transporter activity"/>
    <property type="evidence" value="ECO:0007669"/>
    <property type="project" value="TreeGrafter"/>
</dbReference>
<protein>
    <submittedName>
        <fullName evidence="8">NRAMP (Natural resistance-associated macrophage protein)-like metal ion transporter</fullName>
    </submittedName>
</protein>
<evidence type="ECO:0000256" key="3">
    <source>
        <dbReference type="ARBA" id="ARBA00022692"/>
    </source>
</evidence>
<sequence>MMIKNIFKNIGPGPLIAAAFIGPGTVTLCTLAGVNFGYALLWAMSLSIIATIVLQEMSSRLGVVTQKGLSEILKTEIKNPLLKSTIIILVLSAIVVGNAAYEAGNISGGALGMETLFGSGVMSDLGFELKLWPLIIGAIAFFLLYMGSYKMLERVLIALVILMSLAFLITAIVTKPNLVEILKGALIPRIPEQSILTIIGLIGTTVVPYNLFLHASLAKTKWTSKADLKYARKDTVIAVILGGIVSMCVIVSASSVPFQDVNNASDLALALKPLFGDYATYFLSIGLFSAGITSAITAPLAAAFVASGCLGWGSDLKAKRFRMVWIFILLLGVVFSSLGFKSIEIIKFAQVANGLLLPIIAGTLIWIMNKSSILGDYKNSKLQNVFGLLILAVTIFLGGKTILSVFNVI</sequence>
<name>A0A4R1KUZ9_9FLAO</name>
<evidence type="ECO:0000256" key="2">
    <source>
        <dbReference type="ARBA" id="ARBA00022448"/>
    </source>
</evidence>
<evidence type="ECO:0000256" key="7">
    <source>
        <dbReference type="SAM" id="Phobius"/>
    </source>
</evidence>
<feature type="transmembrane region" description="Helical" evidence="7">
    <location>
        <begin position="278"/>
        <end position="311"/>
    </location>
</feature>
<dbReference type="PRINTS" id="PR00447">
    <property type="entry name" value="NATRESASSCMP"/>
</dbReference>
<dbReference type="AlphaFoldDB" id="A0A4R1KUZ9"/>
<dbReference type="GO" id="GO:0015086">
    <property type="term" value="F:cadmium ion transmembrane transporter activity"/>
    <property type="evidence" value="ECO:0007669"/>
    <property type="project" value="TreeGrafter"/>
</dbReference>
<feature type="transmembrane region" description="Helical" evidence="7">
    <location>
        <begin position="40"/>
        <end position="59"/>
    </location>
</feature>
<proteinExistence type="predicted"/>
<keyword evidence="5 7" id="KW-1133">Transmembrane helix</keyword>
<keyword evidence="2" id="KW-0813">Transport</keyword>
<keyword evidence="3 7" id="KW-0812">Transmembrane</keyword>
<keyword evidence="4" id="KW-0769">Symport</keyword>
<dbReference type="PANTHER" id="PTHR11706">
    <property type="entry name" value="SOLUTE CARRIER PROTEIN FAMILY 11 MEMBER"/>
    <property type="match status" value="1"/>
</dbReference>
<evidence type="ECO:0000256" key="6">
    <source>
        <dbReference type="ARBA" id="ARBA00023136"/>
    </source>
</evidence>
<dbReference type="NCBIfam" id="NF037982">
    <property type="entry name" value="Nramp_1"/>
    <property type="match status" value="1"/>
</dbReference>
<dbReference type="GO" id="GO:0034755">
    <property type="term" value="P:iron ion transmembrane transport"/>
    <property type="evidence" value="ECO:0007669"/>
    <property type="project" value="TreeGrafter"/>
</dbReference>
<evidence type="ECO:0000256" key="1">
    <source>
        <dbReference type="ARBA" id="ARBA00004141"/>
    </source>
</evidence>
<feature type="transmembrane region" description="Helical" evidence="7">
    <location>
        <begin position="323"/>
        <end position="340"/>
    </location>
</feature>
<evidence type="ECO:0000256" key="4">
    <source>
        <dbReference type="ARBA" id="ARBA00022847"/>
    </source>
</evidence>
<organism evidence="8 9">
    <name type="scientific">Winogradskyella wandonensis</name>
    <dbReference type="NCBI Taxonomy" id="1442586"/>
    <lineage>
        <taxon>Bacteria</taxon>
        <taxon>Pseudomonadati</taxon>
        <taxon>Bacteroidota</taxon>
        <taxon>Flavobacteriia</taxon>
        <taxon>Flavobacteriales</taxon>
        <taxon>Flavobacteriaceae</taxon>
        <taxon>Winogradskyella</taxon>
    </lineage>
</organism>
<feature type="transmembrane region" description="Helical" evidence="7">
    <location>
        <begin position="131"/>
        <end position="148"/>
    </location>
</feature>
<feature type="transmembrane region" description="Helical" evidence="7">
    <location>
        <begin position="155"/>
        <end position="174"/>
    </location>
</feature>
<dbReference type="GO" id="GO:0015293">
    <property type="term" value="F:symporter activity"/>
    <property type="evidence" value="ECO:0007669"/>
    <property type="project" value="UniProtKB-KW"/>
</dbReference>
<keyword evidence="9" id="KW-1185">Reference proteome</keyword>
<evidence type="ECO:0000256" key="5">
    <source>
        <dbReference type="ARBA" id="ARBA00022989"/>
    </source>
</evidence>
<comment type="subcellular location">
    <subcellularLocation>
        <location evidence="1">Membrane</location>
        <topology evidence="1">Multi-pass membrane protein</topology>
    </subcellularLocation>
</comment>
<reference evidence="8 9" key="1">
    <citation type="journal article" date="2015" name="Stand. Genomic Sci.">
        <title>Genomic Encyclopedia of Bacterial and Archaeal Type Strains, Phase III: the genomes of soil and plant-associated and newly described type strains.</title>
        <authorList>
            <person name="Whitman W.B."/>
            <person name="Woyke T."/>
            <person name="Klenk H.P."/>
            <person name="Zhou Y."/>
            <person name="Lilburn T.G."/>
            <person name="Beck B.J."/>
            <person name="De Vos P."/>
            <person name="Vandamme P."/>
            <person name="Eisen J.A."/>
            <person name="Garrity G."/>
            <person name="Hugenholtz P."/>
            <person name="Kyrpides N.C."/>
        </authorList>
    </citation>
    <scope>NUCLEOTIDE SEQUENCE [LARGE SCALE GENOMIC DNA]</scope>
    <source>
        <strain evidence="8 9">CECT 8445</strain>
    </source>
</reference>